<dbReference type="InterPro" id="IPR029787">
    <property type="entry name" value="Nucleotide_cyclase"/>
</dbReference>
<dbReference type="InterPro" id="IPR035919">
    <property type="entry name" value="EAL_sf"/>
</dbReference>
<dbReference type="EMBL" id="BONZ01000061">
    <property type="protein sequence ID" value="GIH17922.1"/>
    <property type="molecule type" value="Genomic_DNA"/>
</dbReference>
<dbReference type="Proteomes" id="UP000642748">
    <property type="component" value="Unassembled WGS sequence"/>
</dbReference>
<name>A0A8J3VT09_9ACTN</name>
<dbReference type="InterPro" id="IPR000160">
    <property type="entry name" value="GGDEF_dom"/>
</dbReference>
<feature type="domain" description="GGDEF" evidence="2">
    <location>
        <begin position="192"/>
        <end position="326"/>
    </location>
</feature>
<evidence type="ECO:0008006" key="5">
    <source>
        <dbReference type="Google" id="ProtNLM"/>
    </source>
</evidence>
<evidence type="ECO:0000259" key="2">
    <source>
        <dbReference type="PROSITE" id="PS50887"/>
    </source>
</evidence>
<keyword evidence="4" id="KW-1185">Reference proteome</keyword>
<dbReference type="InterPro" id="IPR052155">
    <property type="entry name" value="Biofilm_reg_signaling"/>
</dbReference>
<organism evidence="3 4">
    <name type="scientific">Rugosimonospora africana</name>
    <dbReference type="NCBI Taxonomy" id="556532"/>
    <lineage>
        <taxon>Bacteria</taxon>
        <taxon>Bacillati</taxon>
        <taxon>Actinomycetota</taxon>
        <taxon>Actinomycetes</taxon>
        <taxon>Micromonosporales</taxon>
        <taxon>Micromonosporaceae</taxon>
        <taxon>Rugosimonospora</taxon>
    </lineage>
</organism>
<dbReference type="Pfam" id="PF00563">
    <property type="entry name" value="EAL"/>
    <property type="match status" value="1"/>
</dbReference>
<comment type="caution">
    <text evidence="3">The sequence shown here is derived from an EMBL/GenBank/DDBJ whole genome shotgun (WGS) entry which is preliminary data.</text>
</comment>
<dbReference type="PROSITE" id="PS50883">
    <property type="entry name" value="EAL"/>
    <property type="match status" value="1"/>
</dbReference>
<dbReference type="CDD" id="cd01949">
    <property type="entry name" value="GGDEF"/>
    <property type="match status" value="1"/>
</dbReference>
<dbReference type="SMART" id="SM00267">
    <property type="entry name" value="GGDEF"/>
    <property type="match status" value="1"/>
</dbReference>
<dbReference type="PANTHER" id="PTHR44757:SF2">
    <property type="entry name" value="BIOFILM ARCHITECTURE MAINTENANCE PROTEIN MBAA"/>
    <property type="match status" value="1"/>
</dbReference>
<dbReference type="CDD" id="cd01948">
    <property type="entry name" value="EAL"/>
    <property type="match status" value="1"/>
</dbReference>
<dbReference type="InterPro" id="IPR043128">
    <property type="entry name" value="Rev_trsase/Diguanyl_cyclase"/>
</dbReference>
<protein>
    <recommendedName>
        <fullName evidence="5">Diguanylate cyclase/phosphodiesterase</fullName>
    </recommendedName>
</protein>
<dbReference type="Gene3D" id="3.20.20.450">
    <property type="entry name" value="EAL domain"/>
    <property type="match status" value="1"/>
</dbReference>
<proteinExistence type="predicted"/>
<evidence type="ECO:0000313" key="4">
    <source>
        <dbReference type="Proteomes" id="UP000642748"/>
    </source>
</evidence>
<evidence type="ECO:0000259" key="1">
    <source>
        <dbReference type="PROSITE" id="PS50883"/>
    </source>
</evidence>
<gene>
    <name evidence="3" type="ORF">Raf01_60940</name>
</gene>
<feature type="domain" description="EAL" evidence="1">
    <location>
        <begin position="335"/>
        <end position="592"/>
    </location>
</feature>
<dbReference type="RefSeq" id="WP_203921460.1">
    <property type="nucleotide sequence ID" value="NZ_BONZ01000061.1"/>
</dbReference>
<dbReference type="PANTHER" id="PTHR44757">
    <property type="entry name" value="DIGUANYLATE CYCLASE DGCP"/>
    <property type="match status" value="1"/>
</dbReference>
<dbReference type="SUPFAM" id="SSF141868">
    <property type="entry name" value="EAL domain-like"/>
    <property type="match status" value="1"/>
</dbReference>
<dbReference type="InterPro" id="IPR001633">
    <property type="entry name" value="EAL_dom"/>
</dbReference>
<sequence length="592" mass="63660">MSTEAKTGEQCVPVWPGARDFARRWAAAISGTSYVPLTREEIEALLHRLTVSLADLLDGDVAGEERAYQVGVELVGANFAAPEALGRTLAIFNEQLLTCLDLPEVPHRRQLDRLVQALATGYARALRDRTLDEQEAIRRAALVARSRAEARLRASEDQRHYASQHDPLTGLPNRALFMEWLAGLFATSSPTGRLAVCAVNLDRFDLVNDTLGQQTGDDLLVAAARRLSRLARAHGYRLARLGGDEFGLIVENTNGTTDAATIADGILAALNEPIQLDGHRLTVTASVGIVEEAIAGTDPTEVARAARMSLHWAKLDGKGRWVLYDPHRSARYVARYTLSAEMPGALSRGEFALVYQPLVDLADGATRGAEALARWRHPVHGVISPDGFIDLAEDTGLIVPLGLRLLEQACAQAADWHRLSPEAPFVSVNLAVRQLRHPGLLEEIRTVLDETGLAAEQLQLEITESAVIGTDDGTIGTLHELADLGVRLAIDDFGTGYANLAYLRTLPVHALKIDGAFVRSLKQPGTDPTGEAILSTMVSLAHTLGLSVTAEGVETAEQAQALAKLGCDVGQGWHLGLPGAPERITGLLTAES</sequence>
<accession>A0A8J3VT09</accession>
<dbReference type="Gene3D" id="3.30.70.270">
    <property type="match status" value="1"/>
</dbReference>
<dbReference type="PROSITE" id="PS50887">
    <property type="entry name" value="GGDEF"/>
    <property type="match status" value="1"/>
</dbReference>
<evidence type="ECO:0000313" key="3">
    <source>
        <dbReference type="EMBL" id="GIH17922.1"/>
    </source>
</evidence>
<dbReference type="Pfam" id="PF00990">
    <property type="entry name" value="GGDEF"/>
    <property type="match status" value="1"/>
</dbReference>
<dbReference type="AlphaFoldDB" id="A0A8J3VT09"/>
<reference evidence="3" key="1">
    <citation type="submission" date="2021-01" db="EMBL/GenBank/DDBJ databases">
        <title>Whole genome shotgun sequence of Rugosimonospora africana NBRC 104875.</title>
        <authorList>
            <person name="Komaki H."/>
            <person name="Tamura T."/>
        </authorList>
    </citation>
    <scope>NUCLEOTIDE SEQUENCE</scope>
    <source>
        <strain evidence="3">NBRC 104875</strain>
    </source>
</reference>
<dbReference type="NCBIfam" id="TIGR00254">
    <property type="entry name" value="GGDEF"/>
    <property type="match status" value="1"/>
</dbReference>
<dbReference type="SUPFAM" id="SSF55073">
    <property type="entry name" value="Nucleotide cyclase"/>
    <property type="match status" value="1"/>
</dbReference>
<dbReference type="SMART" id="SM00052">
    <property type="entry name" value="EAL"/>
    <property type="match status" value="1"/>
</dbReference>